<proteinExistence type="predicted"/>
<dbReference type="Proteomes" id="UP000607653">
    <property type="component" value="Unassembled WGS sequence"/>
</dbReference>
<gene>
    <name evidence="1" type="ORF">HUJ06_030855</name>
</gene>
<protein>
    <submittedName>
        <fullName evidence="1">Uncharacterized protein</fullName>
    </submittedName>
</protein>
<comment type="caution">
    <text evidence="1">The sequence shown here is derived from an EMBL/GenBank/DDBJ whole genome shotgun (WGS) entry which is preliminary data.</text>
</comment>
<accession>A0A822YAE7</accession>
<evidence type="ECO:0000313" key="2">
    <source>
        <dbReference type="Proteomes" id="UP000607653"/>
    </source>
</evidence>
<dbReference type="EMBL" id="DUZY01000002">
    <property type="protein sequence ID" value="DAD29387.1"/>
    <property type="molecule type" value="Genomic_DNA"/>
</dbReference>
<organism evidence="1 2">
    <name type="scientific">Nelumbo nucifera</name>
    <name type="common">Sacred lotus</name>
    <dbReference type="NCBI Taxonomy" id="4432"/>
    <lineage>
        <taxon>Eukaryota</taxon>
        <taxon>Viridiplantae</taxon>
        <taxon>Streptophyta</taxon>
        <taxon>Embryophyta</taxon>
        <taxon>Tracheophyta</taxon>
        <taxon>Spermatophyta</taxon>
        <taxon>Magnoliopsida</taxon>
        <taxon>Proteales</taxon>
        <taxon>Nelumbonaceae</taxon>
        <taxon>Nelumbo</taxon>
    </lineage>
</organism>
<sequence length="84" mass="9544">MKIELNGWVGKECVIARCRVQIYFPHSRFLEASLGSKPSWALRSLLDGRALLCKGLIWRIGNGLTARKLTFGMMCGSQIFWKVE</sequence>
<reference evidence="1 2" key="1">
    <citation type="journal article" date="2020" name="Mol. Biol. Evol.">
        <title>Distinct Expression and Methylation Patterns for Genes with Different Fates following a Single Whole-Genome Duplication in Flowering Plants.</title>
        <authorList>
            <person name="Shi T."/>
            <person name="Rahmani R.S."/>
            <person name="Gugger P.F."/>
            <person name="Wang M."/>
            <person name="Li H."/>
            <person name="Zhang Y."/>
            <person name="Li Z."/>
            <person name="Wang Q."/>
            <person name="Van de Peer Y."/>
            <person name="Marchal K."/>
            <person name="Chen J."/>
        </authorList>
    </citation>
    <scope>NUCLEOTIDE SEQUENCE [LARGE SCALE GENOMIC DNA]</scope>
    <source>
        <tissue evidence="1">Leaf</tissue>
    </source>
</reference>
<evidence type="ECO:0000313" key="1">
    <source>
        <dbReference type="EMBL" id="DAD29387.1"/>
    </source>
</evidence>
<keyword evidence="2" id="KW-1185">Reference proteome</keyword>
<name>A0A822YAE7_NELNU</name>
<dbReference type="AlphaFoldDB" id="A0A822YAE7"/>